<feature type="compositionally biased region" description="Basic residues" evidence="10">
    <location>
        <begin position="193"/>
        <end position="202"/>
    </location>
</feature>
<dbReference type="EC" id="2.7.1.158" evidence="3 9"/>
<dbReference type="Pfam" id="PF06090">
    <property type="entry name" value="Ins_P5_2-kin"/>
    <property type="match status" value="1"/>
</dbReference>
<dbReference type="RefSeq" id="XP_060298388.1">
    <property type="nucleotide sequence ID" value="XM_060445159.1"/>
</dbReference>
<feature type="region of interest" description="Disordered" evidence="10">
    <location>
        <begin position="192"/>
        <end position="225"/>
    </location>
</feature>
<dbReference type="GO" id="GO:0035299">
    <property type="term" value="F:inositol-1,3,4,5,6-pentakisphosphate 2-kinase activity"/>
    <property type="evidence" value="ECO:0007669"/>
    <property type="project" value="UniProtKB-EC"/>
</dbReference>
<organism evidence="11 12">
    <name type="scientific">Lasiosphaeria miniovina</name>
    <dbReference type="NCBI Taxonomy" id="1954250"/>
    <lineage>
        <taxon>Eukaryota</taxon>
        <taxon>Fungi</taxon>
        <taxon>Dikarya</taxon>
        <taxon>Ascomycota</taxon>
        <taxon>Pezizomycotina</taxon>
        <taxon>Sordariomycetes</taxon>
        <taxon>Sordariomycetidae</taxon>
        <taxon>Sordariales</taxon>
        <taxon>Lasiosphaeriaceae</taxon>
        <taxon>Lasiosphaeria</taxon>
    </lineage>
</organism>
<comment type="similarity">
    <text evidence="2">Belongs to the IPK1 type 1 family.</text>
</comment>
<evidence type="ECO:0000256" key="10">
    <source>
        <dbReference type="SAM" id="MobiDB-lite"/>
    </source>
</evidence>
<comment type="catalytic activity">
    <reaction evidence="9">
        <text>1D-myo-inositol 1,3,4,5,6-pentakisphosphate + ATP = 1D-myo-inositol hexakisphosphate + ADP + H(+)</text>
        <dbReference type="Rhea" id="RHEA:20313"/>
        <dbReference type="ChEBI" id="CHEBI:15378"/>
        <dbReference type="ChEBI" id="CHEBI:30616"/>
        <dbReference type="ChEBI" id="CHEBI:57733"/>
        <dbReference type="ChEBI" id="CHEBI:58130"/>
        <dbReference type="ChEBI" id="CHEBI:456216"/>
        <dbReference type="EC" id="2.7.1.158"/>
    </reaction>
</comment>
<dbReference type="InterPro" id="IPR009286">
    <property type="entry name" value="Ins_P5_2-kin"/>
</dbReference>
<keyword evidence="12" id="KW-1185">Reference proteome</keyword>
<dbReference type="PANTHER" id="PTHR14456">
    <property type="entry name" value="INOSITOL POLYPHOSPHATE KINASE 1"/>
    <property type="match status" value="1"/>
</dbReference>
<keyword evidence="5 9" id="KW-0808">Transferase</keyword>
<keyword evidence="6 9" id="KW-0547">Nucleotide-binding</keyword>
<comment type="function">
    <text evidence="1">Has kinase activity and phosphorylates inositol-1,3,4,5,6-pentakisphosphate (Ins(1,3,4,5,6)P5) to produce 1,2,3,4,5,6-hexakisphosphate (InsP6), also known as phytate.</text>
</comment>
<dbReference type="GeneID" id="85328429"/>
<accession>A0AA40DZM1</accession>
<protein>
    <recommendedName>
        <fullName evidence="4 9">Inositol-pentakisphosphate 2-kinase</fullName>
        <ecNumber evidence="3 9">2.7.1.158</ecNumber>
    </recommendedName>
</protein>
<dbReference type="AlphaFoldDB" id="A0AA40DZM1"/>
<evidence type="ECO:0000256" key="1">
    <source>
        <dbReference type="ARBA" id="ARBA00003979"/>
    </source>
</evidence>
<keyword evidence="8 9" id="KW-0067">ATP-binding</keyword>
<dbReference type="PANTHER" id="PTHR14456:SF2">
    <property type="entry name" value="INOSITOL-PENTAKISPHOSPHATE 2-KINASE"/>
    <property type="match status" value="1"/>
</dbReference>
<feature type="region of interest" description="Disordered" evidence="10">
    <location>
        <begin position="373"/>
        <end position="393"/>
    </location>
</feature>
<comment type="function">
    <text evidence="9">Phosphorylates Ins(1,3,4,5,6)P5 at position 2 to form Ins(1,2,3,4,5,6)P6 (InsP6 or phytate).</text>
</comment>
<dbReference type="GO" id="GO:0005524">
    <property type="term" value="F:ATP binding"/>
    <property type="evidence" value="ECO:0007669"/>
    <property type="project" value="UniProtKB-KW"/>
</dbReference>
<evidence type="ECO:0000256" key="9">
    <source>
        <dbReference type="RuleBase" id="RU364126"/>
    </source>
</evidence>
<dbReference type="EMBL" id="JAUIRO010000003">
    <property type="protein sequence ID" value="KAK0722464.1"/>
    <property type="molecule type" value="Genomic_DNA"/>
</dbReference>
<sequence length="393" mass="42972">MLPDSTTEPTSASDAIPDLSVLLAAWGGYHFKFVGEGAANLVFDIIPVHTDGDSNANDPSEDILKGHLLRVPKAGTQAYKHDELQAYWETAVQPLFEPRDLVQQRLVRLGGAGGGLVAARLNAALRTDEDGRRGDFQGSQVAAAEYGMLVEDMRKKSHSDLIVEFKPKWLSQSPNAPVSATRCRNCAREAYRRNHFHRKKKQQTSTAGPPTTITTTGTSSSSSTHETTPLILCPLDFLACTSSTSSNEALDRLVDQLITGASPHGQQHQQHHSRLKTWLATNSLLARLRDAQLANDRCGPLGASAPNGELQLAMTLRDCTCFVRVSGEGEDEDGRVEAKIADLDKKNGEAKMGYWQETERQLIDGGYYDGTEEPRQVTNCQVERSGTKVTKDD</sequence>
<dbReference type="GO" id="GO:0005634">
    <property type="term" value="C:nucleus"/>
    <property type="evidence" value="ECO:0007669"/>
    <property type="project" value="TreeGrafter"/>
</dbReference>
<gene>
    <name evidence="11" type="ORF">B0T26DRAFT_749857</name>
</gene>
<comment type="domain">
    <text evidence="9">The EXKPK motif is conserved in inositol-pentakisphosphate 2-kinases of both family 1 and 2.</text>
</comment>
<comment type="caution">
    <text evidence="11">The sequence shown here is derived from an EMBL/GenBank/DDBJ whole genome shotgun (WGS) entry which is preliminary data.</text>
</comment>
<evidence type="ECO:0000313" key="11">
    <source>
        <dbReference type="EMBL" id="KAK0722464.1"/>
    </source>
</evidence>
<evidence type="ECO:0000256" key="6">
    <source>
        <dbReference type="ARBA" id="ARBA00022741"/>
    </source>
</evidence>
<evidence type="ECO:0000313" key="12">
    <source>
        <dbReference type="Proteomes" id="UP001172101"/>
    </source>
</evidence>
<name>A0AA40DZM1_9PEZI</name>
<evidence type="ECO:0000256" key="8">
    <source>
        <dbReference type="ARBA" id="ARBA00022840"/>
    </source>
</evidence>
<proteinExistence type="inferred from homology"/>
<dbReference type="GO" id="GO:0032958">
    <property type="term" value="P:inositol phosphate biosynthetic process"/>
    <property type="evidence" value="ECO:0007669"/>
    <property type="project" value="TreeGrafter"/>
</dbReference>
<evidence type="ECO:0000256" key="7">
    <source>
        <dbReference type="ARBA" id="ARBA00022777"/>
    </source>
</evidence>
<reference evidence="11" key="1">
    <citation type="submission" date="2023-06" db="EMBL/GenBank/DDBJ databases">
        <title>Genome-scale phylogeny and comparative genomics of the fungal order Sordariales.</title>
        <authorList>
            <consortium name="Lawrence Berkeley National Laboratory"/>
            <person name="Hensen N."/>
            <person name="Bonometti L."/>
            <person name="Westerberg I."/>
            <person name="Brannstrom I.O."/>
            <person name="Guillou S."/>
            <person name="Cros-Aarteil S."/>
            <person name="Calhoun S."/>
            <person name="Haridas S."/>
            <person name="Kuo A."/>
            <person name="Mondo S."/>
            <person name="Pangilinan J."/>
            <person name="Riley R."/>
            <person name="LaButti K."/>
            <person name="Andreopoulos B."/>
            <person name="Lipzen A."/>
            <person name="Chen C."/>
            <person name="Yanf M."/>
            <person name="Daum C."/>
            <person name="Ng V."/>
            <person name="Clum A."/>
            <person name="Steindorff A."/>
            <person name="Ohm R."/>
            <person name="Martin F."/>
            <person name="Silar P."/>
            <person name="Natvig D."/>
            <person name="Lalanne C."/>
            <person name="Gautier V."/>
            <person name="Ament-velasquez S.L."/>
            <person name="Kruys A."/>
            <person name="Hutchinson M.I."/>
            <person name="Powell A.J."/>
            <person name="Barry K."/>
            <person name="Miller A.N."/>
            <person name="Grigoriev I.V."/>
            <person name="Debuchy R."/>
            <person name="Gladieux P."/>
            <person name="Thoren M.H."/>
            <person name="Johannesson H."/>
        </authorList>
    </citation>
    <scope>NUCLEOTIDE SEQUENCE</scope>
    <source>
        <strain evidence="11">SMH2392-1A</strain>
    </source>
</reference>
<dbReference type="Proteomes" id="UP001172101">
    <property type="component" value="Unassembled WGS sequence"/>
</dbReference>
<keyword evidence="7 9" id="KW-0418">Kinase</keyword>
<evidence type="ECO:0000256" key="4">
    <source>
        <dbReference type="ARBA" id="ARBA00014846"/>
    </source>
</evidence>
<evidence type="ECO:0000256" key="3">
    <source>
        <dbReference type="ARBA" id="ARBA00012023"/>
    </source>
</evidence>
<evidence type="ECO:0000256" key="2">
    <source>
        <dbReference type="ARBA" id="ARBA00008305"/>
    </source>
</evidence>
<feature type="compositionally biased region" description="Low complexity" evidence="10">
    <location>
        <begin position="204"/>
        <end position="225"/>
    </location>
</feature>
<evidence type="ECO:0000256" key="5">
    <source>
        <dbReference type="ARBA" id="ARBA00022679"/>
    </source>
</evidence>